<accession>A0ABX7VUB1</accession>
<evidence type="ECO:0000313" key="1">
    <source>
        <dbReference type="EMBL" id="QTM99594.1"/>
    </source>
</evidence>
<gene>
    <name evidence="1" type="ORF">ERJ70_09965</name>
</gene>
<protein>
    <submittedName>
        <fullName evidence="1">Uncharacterized protein</fullName>
    </submittedName>
</protein>
<dbReference type="Proteomes" id="UP000665043">
    <property type="component" value="Chromosome"/>
</dbReference>
<dbReference type="InterPro" id="IPR020355">
    <property type="entry name" value="Uncharacterised_YhcU"/>
</dbReference>
<reference evidence="1 2" key="1">
    <citation type="submission" date="2019-12" db="EMBL/GenBank/DDBJ databases">
        <title>The whole genome sequencing of a strain isolated from a Mars analog, Dalangtan Playa.</title>
        <authorList>
            <person name="Huang T."/>
        </authorList>
    </citation>
    <scope>NUCLEOTIDE SEQUENCE [LARGE SCALE GENOMIC DNA]</scope>
    <source>
        <strain evidence="1 2">DP4-553-S</strain>
    </source>
</reference>
<sequence length="112" mass="12876">MKVITASTSEQQEYALSLMEEIYNRILPEYFSEGYIAKLKSFQLMDIPSLQELSLAEIFEVTTALQTIMSILDTHLQQGRGIGEYEDTFQKNIQILGGYHINFPFTLRDFLG</sequence>
<proteinExistence type="predicted"/>
<dbReference type="EMBL" id="CP046956">
    <property type="protein sequence ID" value="QTM99594.1"/>
    <property type="molecule type" value="Genomic_DNA"/>
</dbReference>
<evidence type="ECO:0000313" key="2">
    <source>
        <dbReference type="Proteomes" id="UP000665043"/>
    </source>
</evidence>
<keyword evidence="2" id="KW-1185">Reference proteome</keyword>
<dbReference type="RefSeq" id="WP_209368985.1">
    <property type="nucleotide sequence ID" value="NZ_CP046956.1"/>
</dbReference>
<dbReference type="Pfam" id="PF17326">
    <property type="entry name" value="DUF5365"/>
    <property type="match status" value="1"/>
</dbReference>
<organism evidence="1 2">
    <name type="scientific">Sediminibacillus dalangtanensis</name>
    <dbReference type="NCBI Taxonomy" id="2729421"/>
    <lineage>
        <taxon>Bacteria</taxon>
        <taxon>Bacillati</taxon>
        <taxon>Bacillota</taxon>
        <taxon>Bacilli</taxon>
        <taxon>Bacillales</taxon>
        <taxon>Bacillaceae</taxon>
        <taxon>Sediminibacillus</taxon>
    </lineage>
</organism>
<name>A0ABX7VUB1_9BACI</name>